<dbReference type="Proteomes" id="UP000813463">
    <property type="component" value="Chromosome 4"/>
</dbReference>
<feature type="transmembrane region" description="Helical" evidence="10">
    <location>
        <begin position="752"/>
        <end position="775"/>
    </location>
</feature>
<dbReference type="SMART" id="SM00220">
    <property type="entry name" value="S_TKc"/>
    <property type="match status" value="1"/>
</dbReference>
<keyword evidence="8" id="KW-0326">Glycosidase</keyword>
<keyword evidence="3 9" id="KW-0547">Nucleotide-binding</keyword>
<keyword evidence="5" id="KW-0378">Hydrolase</keyword>
<dbReference type="InterPro" id="IPR011009">
    <property type="entry name" value="Kinase-like_dom_sf"/>
</dbReference>
<dbReference type="InterPro" id="IPR024746">
    <property type="entry name" value="Glyco_hydro_100"/>
</dbReference>
<dbReference type="Gene3D" id="1.10.510.10">
    <property type="entry name" value="Transferase(Phosphotransferase) domain 1"/>
    <property type="match status" value="1"/>
</dbReference>
<gene>
    <name evidence="13 14" type="primary">LOC110804420</name>
</gene>
<dbReference type="RefSeq" id="XP_056699242.1">
    <property type="nucleotide sequence ID" value="XM_056843264.1"/>
</dbReference>
<evidence type="ECO:0000313" key="14">
    <source>
        <dbReference type="RefSeq" id="XP_056699243.1"/>
    </source>
</evidence>
<dbReference type="Pfam" id="PF07714">
    <property type="entry name" value="PK_Tyr_Ser-Thr"/>
    <property type="match status" value="1"/>
</dbReference>
<evidence type="ECO:0000259" key="11">
    <source>
        <dbReference type="PROSITE" id="PS50011"/>
    </source>
</evidence>
<keyword evidence="10" id="KW-0472">Membrane</keyword>
<dbReference type="InterPro" id="IPR000719">
    <property type="entry name" value="Prot_kinase_dom"/>
</dbReference>
<dbReference type="RefSeq" id="XP_056699243.1">
    <property type="nucleotide sequence ID" value="XM_056843265.1"/>
</dbReference>
<dbReference type="Pfam" id="PF12899">
    <property type="entry name" value="Glyco_hydro_100"/>
    <property type="match status" value="3"/>
</dbReference>
<accession>A0ABM3RUD7</accession>
<keyword evidence="10" id="KW-1133">Transmembrane helix</keyword>
<dbReference type="InterPro" id="IPR017441">
    <property type="entry name" value="Protein_kinase_ATP_BS"/>
</dbReference>
<evidence type="ECO:0000256" key="4">
    <source>
        <dbReference type="ARBA" id="ARBA00022777"/>
    </source>
</evidence>
<dbReference type="PROSITE" id="PS00108">
    <property type="entry name" value="PROTEIN_KINASE_ST"/>
    <property type="match status" value="1"/>
</dbReference>
<dbReference type="SUPFAM" id="SSF56112">
    <property type="entry name" value="Protein kinase-like (PK-like)"/>
    <property type="match status" value="1"/>
</dbReference>
<keyword evidence="7" id="KW-0119">Carbohydrate metabolism</keyword>
<name>A0ABM3RUD7_SPIOL</name>
<dbReference type="Gene3D" id="3.30.200.20">
    <property type="entry name" value="Phosphorylase Kinase, domain 1"/>
    <property type="match status" value="1"/>
</dbReference>
<evidence type="ECO:0000256" key="10">
    <source>
        <dbReference type="SAM" id="Phobius"/>
    </source>
</evidence>
<dbReference type="PROSITE" id="PS50011">
    <property type="entry name" value="PROTEIN_KINASE_DOM"/>
    <property type="match status" value="1"/>
</dbReference>
<dbReference type="PANTHER" id="PTHR31916">
    <property type="match status" value="1"/>
</dbReference>
<keyword evidence="2" id="KW-0808">Transferase</keyword>
<keyword evidence="4" id="KW-0418">Kinase</keyword>
<evidence type="ECO:0000256" key="2">
    <source>
        <dbReference type="ARBA" id="ARBA00022679"/>
    </source>
</evidence>
<reference evidence="12" key="1">
    <citation type="journal article" date="2021" name="Nat. Commun.">
        <title>Genomic analyses provide insights into spinach domestication and the genetic basis of agronomic traits.</title>
        <authorList>
            <person name="Cai X."/>
            <person name="Sun X."/>
            <person name="Xu C."/>
            <person name="Sun H."/>
            <person name="Wang X."/>
            <person name="Ge C."/>
            <person name="Zhang Z."/>
            <person name="Wang Q."/>
            <person name="Fei Z."/>
            <person name="Jiao C."/>
            <person name="Wang Q."/>
        </authorList>
    </citation>
    <scope>NUCLEOTIDE SEQUENCE [LARGE SCALE GENOMIC DNA]</scope>
    <source>
        <strain evidence="12">cv. Varoflay</strain>
    </source>
</reference>
<keyword evidence="12" id="KW-1185">Reference proteome</keyword>
<feature type="domain" description="Protein kinase" evidence="11">
    <location>
        <begin position="806"/>
        <end position="1086"/>
    </location>
</feature>
<sequence length="1124" mass="127385">MRDVPSVVACLIEEPPEANIMKIFLLKILQLQRRRRKKDNFNLGEGLMLVSFKVEIDEKCKSVKELRVADYDCNATGRVAPIDSLFWWPILLQSYEKGTRDYSLVDTPEVQKGMKCICDLCLSDGFDTVPSLLCADPCCMIDKEMGALACLMKETPETYIVEKLSLKTLQLQGCRKKRDNFTLGEGVMPASFKVEVEEKYGSVKEMWVADYGGTTTGRVAPTNSWFWWIILLQSYDNCTSDNSLADTPEMQKSMKWIADLCLSDGFDTFPSLLFADAYCMTDRRKVFVMDFDVVNKILLKTLQFLARGKKINNFILREGVMPLMPTRFMLEIDEKCEHGKEMLVAEYGGTTTGRVALMDFGFWWIIFLQSYDKHTRDYSLADIPEMHKGMKWMVFTRDIVIVKIFLLKTLHIQGCENIGNFTLREGVMPASFKVEIDKECQCVKEILVAVCGGTATGTVAPTGFGFSVIILLQSYEKRTRDHPLEDMPEVQKGMKLILDIYQLLLSADASCIIGRRMVIYGYPIEIQTLLCFAYRCAKHMLKDVLENKELLDKIKPLSYHIGTYYCLDYTQLSNIYLYETEEYSHTALNKFNITPESILDWLFKFLSLRGGYFISNASPACMDFRWFFLGNCIAILSSRVIPIQASASMGCKEFDRKRSSTITIEDATASWEIHERLFLEIEGSTCNMHTESNDVIGNHQQHVAGHIIVEEARSNAEALKYHPEVPFRHGRHLLDHSSSESSSVSKGVWEGLAISSLSLLGIILLIILLVLFFYYRRKKKGIVDVGVDVGVGTHLYEELAEATNQFDENRVIGRGGFGVVYKGELAEMEVAVKRKREDSTQGLNEFQAEIQLMPYLNHANIAEIVGHCTTQTEKLIVYRYFPNKTVYHHLHDNIESTLNWKRRWGIANGVAEGVAYLHSREGKPTIIHRDLKSENILLTIDYDPVITDFGPARHKIGVFNHIFTEVKGTIGYLDADYMLTSILRVEADVFSFGIILLELVSGRKPVDEENPFPGGLTFLTWANNLIRVAFESQASPSLFIDCRLEQFDKQQTDVIITCALCCTRQNVEDRPTMSQVVQVLKGELAVDVIVGPDGLWPPAQIPSNLTLADSDSSTEEVLKLNKGS</sequence>
<keyword evidence="6 9" id="KW-0067">ATP-binding</keyword>
<dbReference type="GeneID" id="110804420"/>
<dbReference type="PANTHER" id="PTHR31916:SF37">
    <property type="entry name" value="ALKALINE_NEUTRAL INVERTASE"/>
    <property type="match status" value="1"/>
</dbReference>
<keyword evidence="1" id="KW-0723">Serine/threonine-protein kinase</keyword>
<reference evidence="13 14" key="2">
    <citation type="submission" date="2025-05" db="UniProtKB">
        <authorList>
            <consortium name="RefSeq"/>
        </authorList>
    </citation>
    <scope>IDENTIFICATION</scope>
    <source>
        <tissue evidence="13 14">Leaf</tissue>
    </source>
</reference>
<evidence type="ECO:0000256" key="6">
    <source>
        <dbReference type="ARBA" id="ARBA00022840"/>
    </source>
</evidence>
<evidence type="ECO:0000313" key="13">
    <source>
        <dbReference type="RefSeq" id="XP_056699242.1"/>
    </source>
</evidence>
<evidence type="ECO:0000256" key="5">
    <source>
        <dbReference type="ARBA" id="ARBA00022801"/>
    </source>
</evidence>
<evidence type="ECO:0000256" key="7">
    <source>
        <dbReference type="ARBA" id="ARBA00023277"/>
    </source>
</evidence>
<evidence type="ECO:0000256" key="1">
    <source>
        <dbReference type="ARBA" id="ARBA00022527"/>
    </source>
</evidence>
<proteinExistence type="predicted"/>
<evidence type="ECO:0000313" key="12">
    <source>
        <dbReference type="Proteomes" id="UP000813463"/>
    </source>
</evidence>
<dbReference type="InterPro" id="IPR001245">
    <property type="entry name" value="Ser-Thr/Tyr_kinase_cat_dom"/>
</dbReference>
<evidence type="ECO:0000256" key="8">
    <source>
        <dbReference type="ARBA" id="ARBA00023295"/>
    </source>
</evidence>
<feature type="binding site" evidence="9">
    <location>
        <position position="833"/>
    </location>
    <ligand>
        <name>ATP</name>
        <dbReference type="ChEBI" id="CHEBI:30616"/>
    </ligand>
</feature>
<evidence type="ECO:0000256" key="9">
    <source>
        <dbReference type="PROSITE-ProRule" id="PRU10141"/>
    </source>
</evidence>
<protein>
    <recommendedName>
        <fullName evidence="11">Protein kinase domain-containing protein</fullName>
    </recommendedName>
</protein>
<keyword evidence="10" id="KW-0812">Transmembrane</keyword>
<dbReference type="PROSITE" id="PS00107">
    <property type="entry name" value="PROTEIN_KINASE_ATP"/>
    <property type="match status" value="1"/>
</dbReference>
<evidence type="ECO:0000256" key="3">
    <source>
        <dbReference type="ARBA" id="ARBA00022741"/>
    </source>
</evidence>
<organism evidence="12 14">
    <name type="scientific">Spinacia oleracea</name>
    <name type="common">Spinach</name>
    <dbReference type="NCBI Taxonomy" id="3562"/>
    <lineage>
        <taxon>Eukaryota</taxon>
        <taxon>Viridiplantae</taxon>
        <taxon>Streptophyta</taxon>
        <taxon>Embryophyta</taxon>
        <taxon>Tracheophyta</taxon>
        <taxon>Spermatophyta</taxon>
        <taxon>Magnoliopsida</taxon>
        <taxon>eudicotyledons</taxon>
        <taxon>Gunneridae</taxon>
        <taxon>Pentapetalae</taxon>
        <taxon>Caryophyllales</taxon>
        <taxon>Chenopodiaceae</taxon>
        <taxon>Chenopodioideae</taxon>
        <taxon>Anserineae</taxon>
        <taxon>Spinacia</taxon>
    </lineage>
</organism>
<dbReference type="InterPro" id="IPR008271">
    <property type="entry name" value="Ser/Thr_kinase_AS"/>
</dbReference>